<evidence type="ECO:0000256" key="5">
    <source>
        <dbReference type="ARBA" id="ARBA00022771"/>
    </source>
</evidence>
<evidence type="ECO:0000256" key="2">
    <source>
        <dbReference type="ARBA" id="ARBA00004328"/>
    </source>
</evidence>
<dbReference type="GeneID" id="80537183"/>
<evidence type="ECO:0000256" key="11">
    <source>
        <dbReference type="ARBA" id="ARBA00024038"/>
    </source>
</evidence>
<keyword evidence="9" id="KW-0804">Transcription</keyword>
<evidence type="ECO:0000313" key="16">
    <source>
        <dbReference type="Proteomes" id="UP000831586"/>
    </source>
</evidence>
<evidence type="ECO:0000256" key="10">
    <source>
        <dbReference type="ARBA" id="ARBA00023200"/>
    </source>
</evidence>
<keyword evidence="5" id="KW-0863">Zinc-finger</keyword>
<dbReference type="GO" id="GO:0008270">
    <property type="term" value="F:zinc ion binding"/>
    <property type="evidence" value="ECO:0007669"/>
    <property type="project" value="UniProtKB-KW"/>
</dbReference>
<organism evidence="15 16">
    <name type="scientific">Tapajos virus</name>
    <dbReference type="NCBI Taxonomy" id="2840185"/>
    <lineage>
        <taxon>Viruses</taxon>
        <taxon>Riboviria</taxon>
        <taxon>Orthornavirae</taxon>
        <taxon>Negarnaviricota</taxon>
        <taxon>Haploviricotina</taxon>
        <taxon>Monjiviricetes</taxon>
        <taxon>Mononegavirales</taxon>
        <taxon>Filoviridae</taxon>
        <taxon>Tapjovirus</taxon>
        <taxon>Tapjovirus bothropis</taxon>
    </lineage>
</organism>
<sequence>MQSYSGQHPHSLERGRQPLRAYPPGTTKGRRSRSVSLHNDPQLRNDHIFPPRNHRSHHLPSRIIKIPPPPSNEQLCDSVLMRRKCSNPQCALTHRLTDLPNRELLILIAEQVILGKNKEKTDTENAQVQNTLHMPNREKVSTTNQIYESPSAKVLVGPSLGELVQLAQNVQSSFLPKDYIAFSNEILCLVSILIRKINRTQLNVLIQRHSLLSDLDEDRIKRLYLALYYDQGGKAEESLLKTWPPTTLFSWVRHALPMIIALPCEQNPDVVRKLLTLGEHCRQPKPPLIMHQDSTMTPILISENEAQKTESQCLFQTLLSECNKAPTPRPVAQTGNNDTSVGV</sequence>
<dbReference type="Gene3D" id="1.20.120.1160">
    <property type="match status" value="1"/>
</dbReference>
<evidence type="ECO:0000256" key="9">
    <source>
        <dbReference type="ARBA" id="ARBA00023163"/>
    </source>
</evidence>
<keyword evidence="8" id="KW-0543">Viral nucleoprotein</keyword>
<evidence type="ECO:0000256" key="6">
    <source>
        <dbReference type="ARBA" id="ARBA00022833"/>
    </source>
</evidence>
<dbReference type="RefSeq" id="YP_010798910.1">
    <property type="nucleotide sequence ID" value="NC_076535.1"/>
</dbReference>
<proteinExistence type="inferred from homology"/>
<dbReference type="EMBL" id="BR001752">
    <property type="protein sequence ID" value="FAA04061.1"/>
    <property type="molecule type" value="Viral_cRNA"/>
</dbReference>
<dbReference type="GO" id="GO:0030430">
    <property type="term" value="C:host cell cytoplasm"/>
    <property type="evidence" value="ECO:0007669"/>
    <property type="project" value="UniProtKB-SubCell"/>
</dbReference>
<dbReference type="KEGG" id="vg:80537183"/>
<accession>A0AAD3AW42</accession>
<dbReference type="GO" id="GO:0003723">
    <property type="term" value="F:RNA binding"/>
    <property type="evidence" value="ECO:0007669"/>
    <property type="project" value="InterPro"/>
</dbReference>
<comment type="subcellular location">
    <subcellularLocation>
        <location evidence="1">Host cytoplasm</location>
    </subcellularLocation>
    <subcellularLocation>
        <location evidence="2">Virion</location>
    </subcellularLocation>
</comment>
<protein>
    <recommendedName>
        <fullName evidence="12">Transcriptional activator VP30</fullName>
    </recommendedName>
    <alternativeName>
        <fullName evidence="13">Minor nucleoprotein VP30</fullName>
    </alternativeName>
</protein>
<keyword evidence="10" id="KW-1035">Host cytoplasm</keyword>
<evidence type="ECO:0000256" key="12">
    <source>
        <dbReference type="ARBA" id="ARBA00024085"/>
    </source>
</evidence>
<evidence type="ECO:0000256" key="7">
    <source>
        <dbReference type="ARBA" id="ARBA00022844"/>
    </source>
</evidence>
<dbReference type="Proteomes" id="UP000831586">
    <property type="component" value="Segment"/>
</dbReference>
<keyword evidence="4" id="KW-0479">Metal-binding</keyword>
<evidence type="ECO:0000256" key="14">
    <source>
        <dbReference type="SAM" id="MobiDB-lite"/>
    </source>
</evidence>
<keyword evidence="7" id="KW-0946">Virion</keyword>
<evidence type="ECO:0000256" key="3">
    <source>
        <dbReference type="ARBA" id="ARBA00022553"/>
    </source>
</evidence>
<gene>
    <name evidence="15" type="primary">VP30</name>
</gene>
<keyword evidence="3" id="KW-0597">Phosphoprotein</keyword>
<dbReference type="GO" id="GO:0019013">
    <property type="term" value="C:viral nucleocapsid"/>
    <property type="evidence" value="ECO:0007669"/>
    <property type="project" value="UniProtKB-KW"/>
</dbReference>
<name>A0AAD3AW42_9MONO</name>
<reference evidence="15" key="1">
    <citation type="journal article" date="2021" name="J. Vet. Med. Sci.">
        <title>Identification of a novel filovirus in a common lancehead (Bothrops atrox (Linnaeus, 1758)).</title>
        <authorList>
            <person name="Horie M."/>
        </authorList>
    </citation>
    <scope>NUCLEOTIDE SEQUENCE</scope>
    <source>
        <strain evidence="15">B.atrox/Brazil</strain>
    </source>
</reference>
<evidence type="ECO:0000256" key="4">
    <source>
        <dbReference type="ARBA" id="ARBA00022723"/>
    </source>
</evidence>
<dbReference type="InterPro" id="IPR014459">
    <property type="entry name" value="VP30_FiloV"/>
</dbReference>
<comment type="similarity">
    <text evidence="11">Belongs to the filoviridae transcriptional activator VP30 family.</text>
</comment>
<feature type="region of interest" description="Disordered" evidence="14">
    <location>
        <begin position="1"/>
        <end position="54"/>
    </location>
</feature>
<evidence type="ECO:0000313" key="15">
    <source>
        <dbReference type="EMBL" id="FAA04061.1"/>
    </source>
</evidence>
<keyword evidence="16" id="KW-1185">Reference proteome</keyword>
<evidence type="ECO:0000256" key="8">
    <source>
        <dbReference type="ARBA" id="ARBA00023086"/>
    </source>
</evidence>
<evidence type="ECO:0000256" key="1">
    <source>
        <dbReference type="ARBA" id="ARBA00004192"/>
    </source>
</evidence>
<dbReference type="Pfam" id="PF11507">
    <property type="entry name" value="Transcript_VP30"/>
    <property type="match status" value="1"/>
</dbReference>
<keyword evidence="6" id="KW-0862">Zinc</keyword>
<evidence type="ECO:0000256" key="13">
    <source>
        <dbReference type="ARBA" id="ARBA00032191"/>
    </source>
</evidence>